<name>A0A803PIF8_CANSA</name>
<organism evidence="2 3">
    <name type="scientific">Cannabis sativa</name>
    <name type="common">Hemp</name>
    <name type="synonym">Marijuana</name>
    <dbReference type="NCBI Taxonomy" id="3483"/>
    <lineage>
        <taxon>Eukaryota</taxon>
        <taxon>Viridiplantae</taxon>
        <taxon>Streptophyta</taxon>
        <taxon>Embryophyta</taxon>
        <taxon>Tracheophyta</taxon>
        <taxon>Spermatophyta</taxon>
        <taxon>Magnoliopsida</taxon>
        <taxon>eudicotyledons</taxon>
        <taxon>Gunneridae</taxon>
        <taxon>Pentapetalae</taxon>
        <taxon>rosids</taxon>
        <taxon>fabids</taxon>
        <taxon>Rosales</taxon>
        <taxon>Cannabaceae</taxon>
        <taxon>Cannabis</taxon>
    </lineage>
</organism>
<dbReference type="SUPFAM" id="SSF56672">
    <property type="entry name" value="DNA/RNA polymerases"/>
    <property type="match status" value="1"/>
</dbReference>
<accession>A0A803PIF8</accession>
<evidence type="ECO:0000313" key="3">
    <source>
        <dbReference type="Proteomes" id="UP000596661"/>
    </source>
</evidence>
<dbReference type="Gramene" id="evm.model.04.703">
    <property type="protein sequence ID" value="cds.evm.model.04.703"/>
    <property type="gene ID" value="evm.TU.04.703"/>
</dbReference>
<dbReference type="InterPro" id="IPR013103">
    <property type="entry name" value="RVT_2"/>
</dbReference>
<evidence type="ECO:0000259" key="1">
    <source>
        <dbReference type="Pfam" id="PF07727"/>
    </source>
</evidence>
<evidence type="ECO:0000313" key="2">
    <source>
        <dbReference type="EnsemblPlants" id="cds.evm.model.04.703"/>
    </source>
</evidence>
<protein>
    <recommendedName>
        <fullName evidence="1">Reverse transcriptase Ty1/copia-type domain-containing protein</fullName>
    </recommendedName>
</protein>
<dbReference type="InterPro" id="IPR043502">
    <property type="entry name" value="DNA/RNA_pol_sf"/>
</dbReference>
<proteinExistence type="predicted"/>
<dbReference type="EnsemblPlants" id="evm.model.04.703">
    <property type="protein sequence ID" value="cds.evm.model.04.703"/>
    <property type="gene ID" value="evm.TU.04.703"/>
</dbReference>
<keyword evidence="3" id="KW-1185">Reference proteome</keyword>
<dbReference type="Pfam" id="PF07727">
    <property type="entry name" value="RVT_2"/>
    <property type="match status" value="1"/>
</dbReference>
<reference evidence="2" key="2">
    <citation type="submission" date="2021-03" db="UniProtKB">
        <authorList>
            <consortium name="EnsemblPlants"/>
        </authorList>
    </citation>
    <scope>IDENTIFICATION</scope>
</reference>
<dbReference type="Proteomes" id="UP000596661">
    <property type="component" value="Chromosome 4"/>
</dbReference>
<dbReference type="EMBL" id="UZAU01000366">
    <property type="status" value="NOT_ANNOTATED_CDS"/>
    <property type="molecule type" value="Genomic_DNA"/>
</dbReference>
<reference evidence="2" key="1">
    <citation type="submission" date="2018-11" db="EMBL/GenBank/DDBJ databases">
        <authorList>
            <person name="Grassa J C."/>
        </authorList>
    </citation>
    <scope>NUCLEOTIDE SEQUENCE [LARGE SCALE GENOMIC DNA]</scope>
</reference>
<feature type="domain" description="Reverse transcriptase Ty1/copia-type" evidence="1">
    <location>
        <begin position="2"/>
        <end position="110"/>
    </location>
</feature>
<dbReference type="AlphaFoldDB" id="A0A803PIF8"/>
<dbReference type="OMA" id="INTNMIM"/>
<sequence length="111" mass="12948">MKLKKALYGLKQAPRAWTSQIDKYFLDKDFTKGPYEHALYIKIKNEDTLIVYLYVDDLIITGSSSSMFEEFKKDMAKEFEMTDIGLMSYYLGIEVKQEGKGVFITQEDYAK</sequence>